<protein>
    <submittedName>
        <fullName evidence="2">Uncharacterized protein</fullName>
    </submittedName>
</protein>
<dbReference type="RefSeq" id="XP_066931981.1">
    <property type="nucleotide sequence ID" value="XM_067075880.1"/>
</dbReference>
<dbReference type="GeneID" id="136819640"/>
<accession>A0A7M5V6C1</accession>
<reference evidence="2" key="1">
    <citation type="submission" date="2021-01" db="UniProtKB">
        <authorList>
            <consortium name="EnsemblMetazoa"/>
        </authorList>
    </citation>
    <scope>IDENTIFICATION</scope>
</reference>
<proteinExistence type="predicted"/>
<organism evidence="2 3">
    <name type="scientific">Clytia hemisphaerica</name>
    <dbReference type="NCBI Taxonomy" id="252671"/>
    <lineage>
        <taxon>Eukaryota</taxon>
        <taxon>Metazoa</taxon>
        <taxon>Cnidaria</taxon>
        <taxon>Hydrozoa</taxon>
        <taxon>Hydroidolina</taxon>
        <taxon>Leptothecata</taxon>
        <taxon>Obeliida</taxon>
        <taxon>Clytiidae</taxon>
        <taxon>Clytia</taxon>
    </lineage>
</organism>
<sequence>MKEYGSTIIEPREILVIVQIENKGQLGLKYNPLFTATTEEDISLKESIELQSTYRDPHQPKHQKNKKKPLVRTTTWRSARRIAVTTTKAPPKTANVLLRRQASNLAP</sequence>
<dbReference type="AlphaFoldDB" id="A0A7M5V6C1"/>
<dbReference type="Proteomes" id="UP000594262">
    <property type="component" value="Unplaced"/>
</dbReference>
<feature type="compositionally biased region" description="Basic residues" evidence="1">
    <location>
        <begin position="60"/>
        <end position="70"/>
    </location>
</feature>
<keyword evidence="3" id="KW-1185">Reference proteome</keyword>
<evidence type="ECO:0000313" key="3">
    <source>
        <dbReference type="Proteomes" id="UP000594262"/>
    </source>
</evidence>
<feature type="region of interest" description="Disordered" evidence="1">
    <location>
        <begin position="49"/>
        <end position="107"/>
    </location>
</feature>
<dbReference type="EnsemblMetazoa" id="CLYHEMT006824.1">
    <property type="protein sequence ID" value="CLYHEMP006824.1"/>
    <property type="gene ID" value="CLYHEMG006824"/>
</dbReference>
<name>A0A7M5V6C1_9CNID</name>
<evidence type="ECO:0000313" key="2">
    <source>
        <dbReference type="EnsemblMetazoa" id="CLYHEMP006824.1"/>
    </source>
</evidence>
<evidence type="ECO:0000256" key="1">
    <source>
        <dbReference type="SAM" id="MobiDB-lite"/>
    </source>
</evidence>
<feature type="compositionally biased region" description="Low complexity" evidence="1">
    <location>
        <begin position="85"/>
        <end position="94"/>
    </location>
</feature>